<accession>A0ABP8BUM2</accession>
<gene>
    <name evidence="1" type="ORF">GCM10022254_10060</name>
</gene>
<reference evidence="2" key="1">
    <citation type="journal article" date="2019" name="Int. J. Syst. Evol. Microbiol.">
        <title>The Global Catalogue of Microorganisms (GCM) 10K type strain sequencing project: providing services to taxonomists for standard genome sequencing and annotation.</title>
        <authorList>
            <consortium name="The Broad Institute Genomics Platform"/>
            <consortium name="The Broad Institute Genome Sequencing Center for Infectious Disease"/>
            <person name="Wu L."/>
            <person name="Ma J."/>
        </authorList>
    </citation>
    <scope>NUCLEOTIDE SEQUENCE [LARGE SCALE GENOMIC DNA]</scope>
    <source>
        <strain evidence="2">JCM 17440</strain>
    </source>
</reference>
<comment type="caution">
    <text evidence="1">The sequence shown here is derived from an EMBL/GenBank/DDBJ whole genome shotgun (WGS) entry which is preliminary data.</text>
</comment>
<dbReference type="EMBL" id="BAABAS010000004">
    <property type="protein sequence ID" value="GAA4226117.1"/>
    <property type="molecule type" value="Genomic_DNA"/>
</dbReference>
<evidence type="ECO:0000313" key="1">
    <source>
        <dbReference type="EMBL" id="GAA4226117.1"/>
    </source>
</evidence>
<sequence length="112" mass="12639">MKGGPALIARAYHNYGRWVADCPRPFCANARRLEPGQERFWCGPEEKGCCRLDCPIEWPPDAEDIDRVLKRRPVPATRNWFPSGHDLAVRAGIEHGQTVADLLAENQLFGVK</sequence>
<name>A0ABP8BUM2_9ACTN</name>
<evidence type="ECO:0000313" key="2">
    <source>
        <dbReference type="Proteomes" id="UP001501710"/>
    </source>
</evidence>
<keyword evidence="2" id="KW-1185">Reference proteome</keyword>
<organism evidence="1 2">
    <name type="scientific">Actinomadura meridiana</name>
    <dbReference type="NCBI Taxonomy" id="559626"/>
    <lineage>
        <taxon>Bacteria</taxon>
        <taxon>Bacillati</taxon>
        <taxon>Actinomycetota</taxon>
        <taxon>Actinomycetes</taxon>
        <taxon>Streptosporangiales</taxon>
        <taxon>Thermomonosporaceae</taxon>
        <taxon>Actinomadura</taxon>
    </lineage>
</organism>
<dbReference type="Proteomes" id="UP001501710">
    <property type="component" value="Unassembled WGS sequence"/>
</dbReference>
<proteinExistence type="predicted"/>
<protein>
    <submittedName>
        <fullName evidence="1">Uncharacterized protein</fullName>
    </submittedName>
</protein>